<keyword evidence="1" id="KW-0472">Membrane</keyword>
<dbReference type="AlphaFoldDB" id="A0A1C9JB27"/>
<keyword evidence="2" id="KW-0150">Chloroplast</keyword>
<evidence type="ECO:0000313" key="2">
    <source>
        <dbReference type="EMBL" id="AOP19057.1"/>
    </source>
</evidence>
<protein>
    <submittedName>
        <fullName evidence="2">Uncharacterized protein</fullName>
    </submittedName>
</protein>
<evidence type="ECO:0000256" key="1">
    <source>
        <dbReference type="SAM" id="Phobius"/>
    </source>
</evidence>
<organism evidence="2">
    <name type="scientific">Halimeda discoidea</name>
    <dbReference type="NCBI Taxonomy" id="118222"/>
    <lineage>
        <taxon>Eukaryota</taxon>
        <taxon>Viridiplantae</taxon>
        <taxon>Chlorophyta</taxon>
        <taxon>core chlorophytes</taxon>
        <taxon>Ulvophyceae</taxon>
        <taxon>TCBD clade</taxon>
        <taxon>Bryopsidales</taxon>
        <taxon>Halimedineae</taxon>
        <taxon>Halimedaceae</taxon>
        <taxon>Halimedeae</taxon>
        <taxon>Halimeda</taxon>
    </lineage>
</organism>
<keyword evidence="2" id="KW-0934">Plastid</keyword>
<reference evidence="2" key="1">
    <citation type="journal article" date="2016" name="Genome Biol. Evol.">
        <title>Evolutionary Dynamics of Chloroplast Genomes in Low Light: A Case Study of the Endolithic Green Alga Ostreobium quekettii.</title>
        <authorList>
            <person name="R Marcelino V."/>
            <person name="Cremen M.C."/>
            <person name="Jackson C.J."/>
            <person name="Larkum A.A."/>
            <person name="Verbruggen H."/>
        </authorList>
    </citation>
    <scope>NUCLEOTIDE SEQUENCE</scope>
</reference>
<feature type="transmembrane region" description="Helical" evidence="1">
    <location>
        <begin position="164"/>
        <end position="180"/>
    </location>
</feature>
<sequence length="307" mass="35843">MFFKICKNLYMYWCFLQTTKQIITLYHPQHQDQHQDQHQELSTLPELEMELANTIDPDMDAAFSLSEAAAEQIAAEQIANVTEIEEVSLHISHGNFKTVESLIIMNTLESFCTIAFISEIHNPFNLVIKFVSKSLSLLISIAYLPTKFSVMKYRGFSMVPNYSYNGYLICFVVYFLRIALVSHKLYYFINETESIKTFYKKVVSKYFKPIKKSKSKKVHYKKILVLISNYFKPKPKPKPKPKSKPAYILKIKNILSLSICCFCFQERVLVCLALSFTIQEISLSFKLMKNEDSKLNISTWHQYNVFF</sequence>
<dbReference type="EMBL" id="KX808496">
    <property type="protein sequence ID" value="AOP19057.1"/>
    <property type="molecule type" value="Genomic_DNA"/>
</dbReference>
<geneLocation type="chloroplast" evidence="2"/>
<keyword evidence="1" id="KW-1133">Transmembrane helix</keyword>
<reference evidence="2" key="2">
    <citation type="submission" date="2016-08" db="EMBL/GenBank/DDBJ databases">
        <authorList>
            <person name="Seilhamer J.J."/>
        </authorList>
    </citation>
    <scope>NUCLEOTIDE SEQUENCE</scope>
</reference>
<accession>A0A1C9JB27</accession>
<keyword evidence="1" id="KW-0812">Transmembrane</keyword>
<proteinExistence type="predicted"/>
<gene>
    <name evidence="2" type="primary">orf307</name>
</gene>
<name>A0A1C9JB27_9CHLO</name>